<name>A0A2P5EBE1_TREOI</name>
<dbReference type="OrthoDB" id="10353082at2759"/>
<organism evidence="1 2">
    <name type="scientific">Trema orientale</name>
    <name type="common">Charcoal tree</name>
    <name type="synonym">Celtis orientalis</name>
    <dbReference type="NCBI Taxonomy" id="63057"/>
    <lineage>
        <taxon>Eukaryota</taxon>
        <taxon>Viridiplantae</taxon>
        <taxon>Streptophyta</taxon>
        <taxon>Embryophyta</taxon>
        <taxon>Tracheophyta</taxon>
        <taxon>Spermatophyta</taxon>
        <taxon>Magnoliopsida</taxon>
        <taxon>eudicotyledons</taxon>
        <taxon>Gunneridae</taxon>
        <taxon>Pentapetalae</taxon>
        <taxon>rosids</taxon>
        <taxon>fabids</taxon>
        <taxon>Rosales</taxon>
        <taxon>Cannabaceae</taxon>
        <taxon>Trema</taxon>
    </lineage>
</organism>
<dbReference type="InParanoid" id="A0A2P5EBE1"/>
<keyword evidence="2" id="KW-1185">Reference proteome</keyword>
<accession>A0A2P5EBE1</accession>
<dbReference type="EMBL" id="JXTC01000188">
    <property type="protein sequence ID" value="PON82862.1"/>
    <property type="molecule type" value="Genomic_DNA"/>
</dbReference>
<evidence type="ECO:0000313" key="1">
    <source>
        <dbReference type="EMBL" id="PON82862.1"/>
    </source>
</evidence>
<gene>
    <name evidence="1" type="ORF">TorRG33x02_214360</name>
</gene>
<sequence>MLTPQKNEDRCLKRISSDQVACHNLILIFVYQLPLSIETKSYTLLVLPRISSKAKAHFSTCLLYNNGLKTFIPSQTRERIWRTFLCSKGISLTSSRNPMPPHDHLILNSTYIHYNLYVDVVTFYCLMTHNESIQLVSNIFVIYKNTRIN</sequence>
<comment type="caution">
    <text evidence="1">The sequence shown here is derived from an EMBL/GenBank/DDBJ whole genome shotgun (WGS) entry which is preliminary data.</text>
</comment>
<dbReference type="AlphaFoldDB" id="A0A2P5EBE1"/>
<protein>
    <submittedName>
        <fullName evidence="1">Uncharacterized protein</fullName>
    </submittedName>
</protein>
<dbReference type="Proteomes" id="UP000237000">
    <property type="component" value="Unassembled WGS sequence"/>
</dbReference>
<reference evidence="2" key="1">
    <citation type="submission" date="2016-06" db="EMBL/GenBank/DDBJ databases">
        <title>Parallel loss of symbiosis genes in relatives of nitrogen-fixing non-legume Parasponia.</title>
        <authorList>
            <person name="Van Velzen R."/>
            <person name="Holmer R."/>
            <person name="Bu F."/>
            <person name="Rutten L."/>
            <person name="Van Zeijl A."/>
            <person name="Liu W."/>
            <person name="Santuari L."/>
            <person name="Cao Q."/>
            <person name="Sharma T."/>
            <person name="Shen D."/>
            <person name="Roswanjaya Y."/>
            <person name="Wardhani T."/>
            <person name="Kalhor M.S."/>
            <person name="Jansen J."/>
            <person name="Van den Hoogen J."/>
            <person name="Gungor B."/>
            <person name="Hartog M."/>
            <person name="Hontelez J."/>
            <person name="Verver J."/>
            <person name="Yang W.-C."/>
            <person name="Schijlen E."/>
            <person name="Repin R."/>
            <person name="Schilthuizen M."/>
            <person name="Schranz E."/>
            <person name="Heidstra R."/>
            <person name="Miyata K."/>
            <person name="Fedorova E."/>
            <person name="Kohlen W."/>
            <person name="Bisseling T."/>
            <person name="Smit S."/>
            <person name="Geurts R."/>
        </authorList>
    </citation>
    <scope>NUCLEOTIDE SEQUENCE [LARGE SCALE GENOMIC DNA]</scope>
    <source>
        <strain evidence="2">cv. RG33-2</strain>
    </source>
</reference>
<proteinExistence type="predicted"/>
<evidence type="ECO:0000313" key="2">
    <source>
        <dbReference type="Proteomes" id="UP000237000"/>
    </source>
</evidence>